<dbReference type="PROSITE" id="PS51257">
    <property type="entry name" value="PROKAR_LIPOPROTEIN"/>
    <property type="match status" value="1"/>
</dbReference>
<dbReference type="EMBL" id="AZJI01000005">
    <property type="protein sequence ID" value="ETD23588.1"/>
    <property type="molecule type" value="Genomic_DNA"/>
</dbReference>
<reference evidence="2 3" key="1">
    <citation type="journal article" date="2014" name="Genome Announc.">
        <title>Draft genome sequences of six enterohepatic helicobacter species isolated from humans and one from rhesus macaques.</title>
        <authorList>
            <person name="Shen Z."/>
            <person name="Sheh A."/>
            <person name="Young S.K."/>
            <person name="Abouelliel A."/>
            <person name="Ward D.V."/>
            <person name="Earl A.M."/>
            <person name="Fox J.G."/>
        </authorList>
    </citation>
    <scope>NUCLEOTIDE SEQUENCE [LARGE SCALE GENOMIC DNA]</scope>
    <source>
        <strain evidence="2 3">MIT 99-5501</strain>
    </source>
</reference>
<comment type="caution">
    <text evidence="2">The sequence shown here is derived from an EMBL/GenBank/DDBJ whole genome shotgun (WGS) entry which is preliminary data.</text>
</comment>
<protein>
    <recommendedName>
        <fullName evidence="1">Lipoprotein LPP20-like domain-containing protein</fullName>
    </recommendedName>
</protein>
<dbReference type="AlphaFoldDB" id="V8C857"/>
<dbReference type="STRING" id="1357400.HMPREF2086_01393"/>
<dbReference type="HOGENOM" id="CLU_1466298_0_0_7"/>
<evidence type="ECO:0000259" key="1">
    <source>
        <dbReference type="Pfam" id="PF02169"/>
    </source>
</evidence>
<dbReference type="InterPro" id="IPR024952">
    <property type="entry name" value="LPP20-like_dom"/>
</dbReference>
<dbReference type="Gene3D" id="3.10.129.140">
    <property type="entry name" value="Helicobacter TNF-alpha-Inducing protein"/>
    <property type="match status" value="1"/>
</dbReference>
<dbReference type="OrthoDB" id="5324286at2"/>
<proteinExistence type="predicted"/>
<feature type="domain" description="Lipoprotein LPP20-like" evidence="1">
    <location>
        <begin position="51"/>
        <end position="150"/>
    </location>
</feature>
<dbReference type="RefSeq" id="WP_023928135.1">
    <property type="nucleotide sequence ID" value="NZ_KI669454.1"/>
</dbReference>
<evidence type="ECO:0000313" key="3">
    <source>
        <dbReference type="Proteomes" id="UP000018731"/>
    </source>
</evidence>
<gene>
    <name evidence="2" type="ORF">HMPREF2086_01393</name>
</gene>
<dbReference type="Proteomes" id="UP000018731">
    <property type="component" value="Unassembled WGS sequence"/>
</dbReference>
<accession>V8C857</accession>
<dbReference type="PATRIC" id="fig|1357400.3.peg.1865"/>
<organism evidence="2 3">
    <name type="scientific">Helicobacter macacae MIT 99-5501</name>
    <dbReference type="NCBI Taxonomy" id="1357400"/>
    <lineage>
        <taxon>Bacteria</taxon>
        <taxon>Pseudomonadati</taxon>
        <taxon>Campylobacterota</taxon>
        <taxon>Epsilonproteobacteria</taxon>
        <taxon>Campylobacterales</taxon>
        <taxon>Helicobacteraceae</taxon>
        <taxon>Helicobacter</taxon>
    </lineage>
</organism>
<name>V8C857_9HELI</name>
<dbReference type="Pfam" id="PF02169">
    <property type="entry name" value="LPP20"/>
    <property type="match status" value="1"/>
</dbReference>
<keyword evidence="3" id="KW-1185">Reference proteome</keyword>
<sequence length="197" mass="20866">MRNVVKMSANLVLGLVFGFIALLGFVGCGDKGGLQGIKNDAGVAAEFDGAPDWVTGDSGLLAATGSAKIKNNNLSFATTQAEAAARTKLAGQINTQVESKYRELTTSGEDSVNQEAVQAIRQSVNESLAGSRVVNKWVSKTGNLYVLIKIEKLDTRLLEENLQKAKGVNQAAAKKLAQTVDELIDGEKAKSQELNAQ</sequence>
<evidence type="ECO:0000313" key="2">
    <source>
        <dbReference type="EMBL" id="ETD23588.1"/>
    </source>
</evidence>